<organism evidence="2 3">
    <name type="scientific">Dimargaris verticillata</name>
    <dbReference type="NCBI Taxonomy" id="2761393"/>
    <lineage>
        <taxon>Eukaryota</taxon>
        <taxon>Fungi</taxon>
        <taxon>Fungi incertae sedis</taxon>
        <taxon>Zoopagomycota</taxon>
        <taxon>Kickxellomycotina</taxon>
        <taxon>Dimargaritomycetes</taxon>
        <taxon>Dimargaritales</taxon>
        <taxon>Dimargaritaceae</taxon>
        <taxon>Dimargaris</taxon>
    </lineage>
</organism>
<comment type="caution">
    <text evidence="2">The sequence shown here is derived from an EMBL/GenBank/DDBJ whole genome shotgun (WGS) entry which is preliminary data.</text>
</comment>
<dbReference type="Proteomes" id="UP001151582">
    <property type="component" value="Unassembled WGS sequence"/>
</dbReference>
<evidence type="ECO:0000256" key="1">
    <source>
        <dbReference type="SAM" id="SignalP"/>
    </source>
</evidence>
<gene>
    <name evidence="2" type="ORF">H4R34_002675</name>
</gene>
<protein>
    <recommendedName>
        <fullName evidence="4">Chitin-binding type-4 domain-containing protein</fullName>
    </recommendedName>
</protein>
<dbReference type="EMBL" id="JANBQB010000198">
    <property type="protein sequence ID" value="KAJ1979853.1"/>
    <property type="molecule type" value="Genomic_DNA"/>
</dbReference>
<evidence type="ECO:0008006" key="4">
    <source>
        <dbReference type="Google" id="ProtNLM"/>
    </source>
</evidence>
<dbReference type="AlphaFoldDB" id="A0A9W8B7P6"/>
<feature type="chain" id="PRO_5040750333" description="Chitin-binding type-4 domain-containing protein" evidence="1">
    <location>
        <begin position="23"/>
        <end position="110"/>
    </location>
</feature>
<dbReference type="OrthoDB" id="5307922at2759"/>
<reference evidence="2" key="1">
    <citation type="submission" date="2022-07" db="EMBL/GenBank/DDBJ databases">
        <title>Phylogenomic reconstructions and comparative analyses of Kickxellomycotina fungi.</title>
        <authorList>
            <person name="Reynolds N.K."/>
            <person name="Stajich J.E."/>
            <person name="Barry K."/>
            <person name="Grigoriev I.V."/>
            <person name="Crous P."/>
            <person name="Smith M.E."/>
        </authorList>
    </citation>
    <scope>NUCLEOTIDE SEQUENCE</scope>
    <source>
        <strain evidence="2">RSA 567</strain>
    </source>
</reference>
<accession>A0A9W8B7P6</accession>
<proteinExistence type="predicted"/>
<sequence>MGRVTRVAIGTIALAVAFLVQQVEWPGVFLNYNTPIPDWHTEQCTTIDVPEACEDLVLHAPSQSAFFACGSPARRTKWFPPMGIYKQFTASQDVIYHYDIKVLAITAVQL</sequence>
<evidence type="ECO:0000313" key="3">
    <source>
        <dbReference type="Proteomes" id="UP001151582"/>
    </source>
</evidence>
<feature type="non-terminal residue" evidence="2">
    <location>
        <position position="110"/>
    </location>
</feature>
<feature type="signal peptide" evidence="1">
    <location>
        <begin position="1"/>
        <end position="22"/>
    </location>
</feature>
<name>A0A9W8B7P6_9FUNG</name>
<keyword evidence="1" id="KW-0732">Signal</keyword>
<evidence type="ECO:0000313" key="2">
    <source>
        <dbReference type="EMBL" id="KAJ1979853.1"/>
    </source>
</evidence>
<keyword evidence="3" id="KW-1185">Reference proteome</keyword>